<keyword evidence="1" id="KW-1133">Transmembrane helix</keyword>
<protein>
    <recommendedName>
        <fullName evidence="4">DUF3098 domain-containing protein</fullName>
    </recommendedName>
</protein>
<evidence type="ECO:0000313" key="3">
    <source>
        <dbReference type="Proteomes" id="UP000076481"/>
    </source>
</evidence>
<proteinExistence type="predicted"/>
<dbReference type="Proteomes" id="UP000076481">
    <property type="component" value="Unassembled WGS sequence"/>
</dbReference>
<sequence length="62" mass="6573">MPLGRTNYLTIGAGAAVIAASFWGMAIERQVDGFFALNIAPFLLIGAYAAVAVGILIRPRKH</sequence>
<organism evidence="2 3">
    <name type="scientific">Pelodictyon luteolum</name>
    <dbReference type="NCBI Taxonomy" id="1100"/>
    <lineage>
        <taxon>Bacteria</taxon>
        <taxon>Pseudomonadati</taxon>
        <taxon>Chlorobiota</taxon>
        <taxon>Chlorobiia</taxon>
        <taxon>Chlorobiales</taxon>
        <taxon>Chlorobiaceae</taxon>
        <taxon>Chlorobium/Pelodictyon group</taxon>
        <taxon>Pelodictyon</taxon>
    </lineage>
</organism>
<comment type="caution">
    <text evidence="2">The sequence shown here is derived from an EMBL/GenBank/DDBJ whole genome shotgun (WGS) entry which is preliminary data.</text>
</comment>
<keyword evidence="1" id="KW-0472">Membrane</keyword>
<evidence type="ECO:0008006" key="4">
    <source>
        <dbReference type="Google" id="ProtNLM"/>
    </source>
</evidence>
<dbReference type="EMBL" id="LVWG01000032">
    <property type="protein sequence ID" value="KZK74060.1"/>
    <property type="molecule type" value="Genomic_DNA"/>
</dbReference>
<feature type="transmembrane region" description="Helical" evidence="1">
    <location>
        <begin position="33"/>
        <end position="57"/>
    </location>
</feature>
<accession>A0A165LHS4</accession>
<evidence type="ECO:0000313" key="2">
    <source>
        <dbReference type="EMBL" id="KZK74060.1"/>
    </source>
</evidence>
<reference evidence="2 3" key="1">
    <citation type="submission" date="2016-03" db="EMBL/GenBank/DDBJ databases">
        <title>Speciation and ecological success in dimly lit waters: horizontal gene transfer in a green sulfur bacteria bloom unveiled by metagenomic assembly.</title>
        <authorList>
            <person name="Llorens-Mares T."/>
            <person name="Liu Z."/>
            <person name="Allen L.Z."/>
            <person name="Rusch D.B."/>
            <person name="Craig M.T."/>
            <person name="Dupont C.L."/>
            <person name="Bryant D.A."/>
            <person name="Casamayor E.O."/>
        </authorList>
    </citation>
    <scope>NUCLEOTIDE SEQUENCE [LARGE SCALE GENOMIC DNA]</scope>
    <source>
        <strain evidence="2">CIII</strain>
    </source>
</reference>
<dbReference type="RefSeq" id="WP_303681880.1">
    <property type="nucleotide sequence ID" value="NZ_LVWG01000032.1"/>
</dbReference>
<feature type="transmembrane region" description="Helical" evidence="1">
    <location>
        <begin position="7"/>
        <end position="27"/>
    </location>
</feature>
<keyword evidence="1" id="KW-0812">Transmembrane</keyword>
<name>A0A165LHS4_PELLU</name>
<evidence type="ECO:0000256" key="1">
    <source>
        <dbReference type="SAM" id="Phobius"/>
    </source>
</evidence>
<gene>
    <name evidence="2" type="ORF">A3K90_07525</name>
</gene>
<dbReference type="AlphaFoldDB" id="A0A165LHS4"/>